<keyword evidence="2" id="KW-0479">Metal-binding</keyword>
<evidence type="ECO:0000259" key="11">
    <source>
        <dbReference type="PROSITE" id="PS51141"/>
    </source>
</evidence>
<dbReference type="OrthoDB" id="7537227at2759"/>
<organism evidence="12 13">
    <name type="scientific">Vanilla planifolia</name>
    <name type="common">Vanilla</name>
    <dbReference type="NCBI Taxonomy" id="51239"/>
    <lineage>
        <taxon>Eukaryota</taxon>
        <taxon>Viridiplantae</taxon>
        <taxon>Streptophyta</taxon>
        <taxon>Embryophyta</taxon>
        <taxon>Tracheophyta</taxon>
        <taxon>Spermatophyta</taxon>
        <taxon>Magnoliopsida</taxon>
        <taxon>Liliopsida</taxon>
        <taxon>Asparagales</taxon>
        <taxon>Orchidaceae</taxon>
        <taxon>Vanilloideae</taxon>
        <taxon>Vanilleae</taxon>
        <taxon>Vanilla</taxon>
    </lineage>
</organism>
<evidence type="ECO:0000256" key="7">
    <source>
        <dbReference type="ARBA" id="ARBA00023163"/>
    </source>
</evidence>
<protein>
    <recommendedName>
        <fullName evidence="11">SBP-type domain-containing protein</fullName>
    </recommendedName>
</protein>
<comment type="caution">
    <text evidence="12">The sequence shown here is derived from an EMBL/GenBank/DDBJ whole genome shotgun (WGS) entry which is preliminary data.</text>
</comment>
<dbReference type="GO" id="GO:0003677">
    <property type="term" value="F:DNA binding"/>
    <property type="evidence" value="ECO:0007669"/>
    <property type="project" value="UniProtKB-KW"/>
</dbReference>
<dbReference type="AlphaFoldDB" id="A0A835PZZ1"/>
<evidence type="ECO:0000256" key="6">
    <source>
        <dbReference type="ARBA" id="ARBA00023125"/>
    </source>
</evidence>
<keyword evidence="6" id="KW-0238">DNA-binding</keyword>
<evidence type="ECO:0000313" key="12">
    <source>
        <dbReference type="EMBL" id="KAG0463610.1"/>
    </source>
</evidence>
<keyword evidence="4" id="KW-0862">Zinc</keyword>
<dbReference type="PANTHER" id="PTHR31251">
    <property type="entry name" value="SQUAMOSA PROMOTER-BINDING-LIKE PROTEIN 4"/>
    <property type="match status" value="1"/>
</dbReference>
<evidence type="ECO:0000256" key="1">
    <source>
        <dbReference type="ARBA" id="ARBA00004123"/>
    </source>
</evidence>
<dbReference type="Pfam" id="PF03110">
    <property type="entry name" value="SBP"/>
    <property type="match status" value="1"/>
</dbReference>
<reference evidence="12 13" key="1">
    <citation type="journal article" date="2020" name="Nat. Food">
        <title>A phased Vanilla planifolia genome enables genetic improvement of flavour and production.</title>
        <authorList>
            <person name="Hasing T."/>
            <person name="Tang H."/>
            <person name="Brym M."/>
            <person name="Khazi F."/>
            <person name="Huang T."/>
            <person name="Chambers A.H."/>
        </authorList>
    </citation>
    <scope>NUCLEOTIDE SEQUENCE [LARGE SCALE GENOMIC DNA]</scope>
    <source>
        <tissue evidence="12">Leaf</tissue>
    </source>
</reference>
<dbReference type="Gene3D" id="4.10.1100.10">
    <property type="entry name" value="Transcription factor, SBP-box domain"/>
    <property type="match status" value="1"/>
</dbReference>
<evidence type="ECO:0000256" key="3">
    <source>
        <dbReference type="ARBA" id="ARBA00022771"/>
    </source>
</evidence>
<dbReference type="Proteomes" id="UP000636800">
    <property type="component" value="Chromosome 10"/>
</dbReference>
<evidence type="ECO:0000256" key="2">
    <source>
        <dbReference type="ARBA" id="ARBA00022723"/>
    </source>
</evidence>
<evidence type="ECO:0000256" key="5">
    <source>
        <dbReference type="ARBA" id="ARBA00023015"/>
    </source>
</evidence>
<dbReference type="PROSITE" id="PS51141">
    <property type="entry name" value="ZF_SBP"/>
    <property type="match status" value="1"/>
</dbReference>
<dbReference type="InterPro" id="IPR044817">
    <property type="entry name" value="SBP-like"/>
</dbReference>
<dbReference type="InterPro" id="IPR036893">
    <property type="entry name" value="SBP_sf"/>
</dbReference>
<accession>A0A835PZZ1</accession>
<dbReference type="InterPro" id="IPR004333">
    <property type="entry name" value="SBP_dom"/>
</dbReference>
<evidence type="ECO:0000256" key="9">
    <source>
        <dbReference type="PROSITE-ProRule" id="PRU00470"/>
    </source>
</evidence>
<dbReference type="FunFam" id="4.10.1100.10:FF:000001">
    <property type="entry name" value="Squamosa promoter-binding-like protein 14"/>
    <property type="match status" value="1"/>
</dbReference>
<evidence type="ECO:0000313" key="13">
    <source>
        <dbReference type="Proteomes" id="UP000636800"/>
    </source>
</evidence>
<feature type="region of interest" description="Disordered" evidence="10">
    <location>
        <begin position="135"/>
        <end position="156"/>
    </location>
</feature>
<keyword evidence="13" id="KW-1185">Reference proteome</keyword>
<gene>
    <name evidence="12" type="ORF">HPP92_019679</name>
</gene>
<keyword evidence="8" id="KW-0539">Nucleus</keyword>
<dbReference type="SUPFAM" id="SSF103612">
    <property type="entry name" value="SBT domain"/>
    <property type="match status" value="1"/>
</dbReference>
<feature type="domain" description="SBP-type" evidence="11">
    <location>
        <begin position="67"/>
        <end position="144"/>
    </location>
</feature>
<keyword evidence="5" id="KW-0805">Transcription regulation</keyword>
<dbReference type="EMBL" id="JADCNL010000010">
    <property type="protein sequence ID" value="KAG0463610.1"/>
    <property type="molecule type" value="Genomic_DNA"/>
</dbReference>
<keyword evidence="7" id="KW-0804">Transcription</keyword>
<evidence type="ECO:0000256" key="10">
    <source>
        <dbReference type="SAM" id="MobiDB-lite"/>
    </source>
</evidence>
<evidence type="ECO:0000256" key="8">
    <source>
        <dbReference type="ARBA" id="ARBA00023242"/>
    </source>
</evidence>
<feature type="compositionally biased region" description="Basic residues" evidence="10">
    <location>
        <begin position="135"/>
        <end position="144"/>
    </location>
</feature>
<dbReference type="PANTHER" id="PTHR31251:SF226">
    <property type="entry name" value="SQUAMOSA PROMOTER-BINDING-LIKE PROTEIN 6"/>
    <property type="match status" value="1"/>
</dbReference>
<keyword evidence="3 9" id="KW-0863">Zinc-finger</keyword>
<dbReference type="GO" id="GO:0008270">
    <property type="term" value="F:zinc ion binding"/>
    <property type="evidence" value="ECO:0007669"/>
    <property type="project" value="UniProtKB-KW"/>
</dbReference>
<evidence type="ECO:0000256" key="4">
    <source>
        <dbReference type="ARBA" id="ARBA00022833"/>
    </source>
</evidence>
<sequence length="339" mass="36576">MEKGSSSGGGSGDSPNGLKFGKKIYFESTSGCASSSKSEILTVLPEAAPSLLAVRKGKGAAQGSGQPPRCQVDGCNVDLTGAKAYYCRHKVCGMHSKSPKVIVAGVEKRFCQQCSRFHFLTEFDQGKRSCRRRLAGHNERRRKPPLASFPSRVGPISSSNEDYSRYRGIFMDYIHPNPADSARDVWPAMGSSHRVAAGSHWTRRNFNNPGMAMSNHYPSLLSRECFTGASESTCALSLLSTQPWDEASAFCGPRSQRAPAILSDSEFGMAEPSVMCSYTISSSAYKDVAVGIGSQEMQDGGSVQFSSDLELAVRGGSHCPHGVDPSHVCDHLHDVHWSL</sequence>
<comment type="subcellular location">
    <subcellularLocation>
        <location evidence="1">Nucleus</location>
    </subcellularLocation>
</comment>
<proteinExistence type="predicted"/>
<name>A0A835PZZ1_VANPL</name>
<dbReference type="GO" id="GO:0005634">
    <property type="term" value="C:nucleus"/>
    <property type="evidence" value="ECO:0007669"/>
    <property type="project" value="UniProtKB-SubCell"/>
</dbReference>